<proteinExistence type="predicted"/>
<sequence length="108" mass="11943">MFMPSLEAPLDQPYPFVYIIAIRNEGEEAVTFLGRKWVVTSESGERTVVEGDGIIGQKPRISPEEVFSYNSYHTVAANSIASGAYFGRLDNGEPVCVRIPEFKMNVPG</sequence>
<dbReference type="SUPFAM" id="SSF110069">
    <property type="entry name" value="ApaG-like"/>
    <property type="match status" value="1"/>
</dbReference>
<dbReference type="PANTHER" id="PTHR14289:SF16">
    <property type="entry name" value="POLYMERASE DELTA-INTERACTING PROTEIN 2"/>
    <property type="match status" value="1"/>
</dbReference>
<dbReference type="GO" id="GO:0070987">
    <property type="term" value="P:error-free translesion synthesis"/>
    <property type="evidence" value="ECO:0007669"/>
    <property type="project" value="TreeGrafter"/>
</dbReference>
<accession>A0A7T7JDI3</accession>
<name>A0A7T7JDI3_9BACT</name>
<dbReference type="Gene3D" id="2.60.40.1470">
    <property type="entry name" value="ApaG domain"/>
    <property type="match status" value="1"/>
</dbReference>
<reference evidence="2 3" key="1">
    <citation type="submission" date="2020-12" db="EMBL/GenBank/DDBJ databases">
        <title>Sulforoseuscoccus oceanibium gen. nov., sp. nov., a representative of the phylum Verrucomicrobia with special cytoplasmic membrane, and proposal of Sulforoseuscoccusaceae fam. nov.</title>
        <authorList>
            <person name="Xi F."/>
        </authorList>
    </citation>
    <scope>NUCLEOTIDE SEQUENCE [LARGE SCALE GENOMIC DNA]</scope>
    <source>
        <strain evidence="2 3">T37</strain>
    </source>
</reference>
<dbReference type="AlphaFoldDB" id="A0A7T7JDI3"/>
<evidence type="ECO:0000259" key="1">
    <source>
        <dbReference type="PROSITE" id="PS51087"/>
    </source>
</evidence>
<keyword evidence="3" id="KW-1185">Reference proteome</keyword>
<dbReference type="PROSITE" id="PS51087">
    <property type="entry name" value="APAG"/>
    <property type="match status" value="1"/>
</dbReference>
<evidence type="ECO:0000313" key="2">
    <source>
        <dbReference type="EMBL" id="QQL46403.1"/>
    </source>
</evidence>
<feature type="domain" description="ApaG" evidence="1">
    <location>
        <begin position="1"/>
        <end position="108"/>
    </location>
</feature>
<evidence type="ECO:0000313" key="3">
    <source>
        <dbReference type="Proteomes" id="UP000475117"/>
    </source>
</evidence>
<dbReference type="Proteomes" id="UP000475117">
    <property type="component" value="Chromosome"/>
</dbReference>
<gene>
    <name evidence="2" type="ORF">G3M56_010180</name>
</gene>
<organism evidence="2 3">
    <name type="scientific">Sulfuriroseicoccus oceanibius</name>
    <dbReference type="NCBI Taxonomy" id="2707525"/>
    <lineage>
        <taxon>Bacteria</taxon>
        <taxon>Pseudomonadati</taxon>
        <taxon>Verrucomicrobiota</taxon>
        <taxon>Verrucomicrobiia</taxon>
        <taxon>Verrucomicrobiales</taxon>
        <taxon>Verrucomicrobiaceae</taxon>
        <taxon>Sulfuriroseicoccus</taxon>
    </lineage>
</organism>
<dbReference type="PANTHER" id="PTHR14289">
    <property type="entry name" value="F-BOX ONLY PROTEIN 3"/>
    <property type="match status" value="1"/>
</dbReference>
<protein>
    <submittedName>
        <fullName evidence="2">ApaG domain</fullName>
    </submittedName>
</protein>
<dbReference type="KEGG" id="soa:G3M56_010180"/>
<dbReference type="InterPro" id="IPR007474">
    <property type="entry name" value="ApaG_domain"/>
</dbReference>
<dbReference type="InterPro" id="IPR036767">
    <property type="entry name" value="ApaG_sf"/>
</dbReference>
<dbReference type="Pfam" id="PF04379">
    <property type="entry name" value="DUF525"/>
    <property type="match status" value="1"/>
</dbReference>
<dbReference type="EMBL" id="CP066776">
    <property type="protein sequence ID" value="QQL46403.1"/>
    <property type="molecule type" value="Genomic_DNA"/>
</dbReference>